<evidence type="ECO:0000259" key="1">
    <source>
        <dbReference type="Pfam" id="PF00561"/>
    </source>
</evidence>
<sequence>MSANPPWLVLLPGLACDATVWQPVMPALAGMARCWVPPPETHTDIGAMARAVLQQAPAERFALAGHSLGGRIALELWRQAPERVQAMALLDTGWQPRLADAAGQAEAAQRQALVALARREGMRTMADSWAPPMLHPAQLGGPVHAAVLAMVAAQDVERFAAQQQALLARPDAAPLLPTLGVPTLVLCGEEDRWSPPERHREMAGRIPGAHLVLVPQCGHMSPMEQPQAVAAAMAQWLQRGCA</sequence>
<dbReference type="Proteomes" id="UP000285575">
    <property type="component" value="Unassembled WGS sequence"/>
</dbReference>
<organism evidence="2 3">
    <name type="scientific">Rubrivivax rivuli</name>
    <dbReference type="NCBI Taxonomy" id="1862385"/>
    <lineage>
        <taxon>Bacteria</taxon>
        <taxon>Pseudomonadati</taxon>
        <taxon>Pseudomonadota</taxon>
        <taxon>Betaproteobacteria</taxon>
        <taxon>Burkholderiales</taxon>
        <taxon>Sphaerotilaceae</taxon>
        <taxon>Rubrivivax</taxon>
    </lineage>
</organism>
<keyword evidence="3" id="KW-1185">Reference proteome</keyword>
<feature type="domain" description="AB hydrolase-1" evidence="1">
    <location>
        <begin position="6"/>
        <end position="225"/>
    </location>
</feature>
<keyword evidence="2" id="KW-0378">Hydrolase</keyword>
<dbReference type="Pfam" id="PF00561">
    <property type="entry name" value="Abhydrolase_1"/>
    <property type="match status" value="1"/>
</dbReference>
<dbReference type="RefSeq" id="WP_128229568.1">
    <property type="nucleotide sequence ID" value="NZ_SACR01000004.1"/>
</dbReference>
<gene>
    <name evidence="2" type="ORF">EOE66_15290</name>
</gene>
<dbReference type="InterPro" id="IPR000073">
    <property type="entry name" value="AB_hydrolase_1"/>
</dbReference>
<dbReference type="PANTHER" id="PTHR43194:SF5">
    <property type="entry name" value="PIMELOYL-[ACYL-CARRIER PROTEIN] METHYL ESTER ESTERASE"/>
    <property type="match status" value="1"/>
</dbReference>
<dbReference type="AlphaFoldDB" id="A0A437RFE8"/>
<dbReference type="SUPFAM" id="SSF53474">
    <property type="entry name" value="alpha/beta-Hydrolases"/>
    <property type="match status" value="1"/>
</dbReference>
<proteinExistence type="predicted"/>
<dbReference type="OrthoDB" id="2086224at2"/>
<dbReference type="InterPro" id="IPR029058">
    <property type="entry name" value="AB_hydrolase_fold"/>
</dbReference>
<protein>
    <submittedName>
        <fullName evidence="2">Alpha/beta fold hydrolase</fullName>
    </submittedName>
</protein>
<dbReference type="GO" id="GO:0016787">
    <property type="term" value="F:hydrolase activity"/>
    <property type="evidence" value="ECO:0007669"/>
    <property type="project" value="UniProtKB-KW"/>
</dbReference>
<dbReference type="PANTHER" id="PTHR43194">
    <property type="entry name" value="HYDROLASE ALPHA/BETA FOLD FAMILY"/>
    <property type="match status" value="1"/>
</dbReference>
<dbReference type="InterPro" id="IPR050228">
    <property type="entry name" value="Carboxylesterase_BioH"/>
</dbReference>
<dbReference type="PRINTS" id="PR00111">
    <property type="entry name" value="ABHYDROLASE"/>
</dbReference>
<reference evidence="2 3" key="1">
    <citation type="submission" date="2019-01" db="EMBL/GenBank/DDBJ databases">
        <authorList>
            <person name="Chen W.-M."/>
        </authorList>
    </citation>
    <scope>NUCLEOTIDE SEQUENCE [LARGE SCALE GENOMIC DNA]</scope>
    <source>
        <strain evidence="2 3">KYPY4</strain>
    </source>
</reference>
<evidence type="ECO:0000313" key="2">
    <source>
        <dbReference type="EMBL" id="RVU45479.1"/>
    </source>
</evidence>
<dbReference type="EMBL" id="SACR01000004">
    <property type="protein sequence ID" value="RVU45479.1"/>
    <property type="molecule type" value="Genomic_DNA"/>
</dbReference>
<name>A0A437RFE8_9BURK</name>
<accession>A0A437RFE8</accession>
<comment type="caution">
    <text evidence="2">The sequence shown here is derived from an EMBL/GenBank/DDBJ whole genome shotgun (WGS) entry which is preliminary data.</text>
</comment>
<dbReference type="Gene3D" id="3.40.50.1820">
    <property type="entry name" value="alpha/beta hydrolase"/>
    <property type="match status" value="1"/>
</dbReference>
<evidence type="ECO:0000313" key="3">
    <source>
        <dbReference type="Proteomes" id="UP000285575"/>
    </source>
</evidence>